<sequence>MGFYFHLYLLGVTLISGRSVLCDVIPSLCGAYLPGDIVIGILSSVHSKFATFYASNRPYTPCEEFNLISFVQSLAIIQTIETINNSSFLPGLQLGYLMCDPCACASKALHCVEHMLAVNGSLPVLSDYTNFNSPVKAFLGERYSELSIPVAKMLSLYMIPQISCTSSAPILSDKLRYPSFLRVIPSDIYQTQALAKLMRHFSWNWVGVVTLDDDYGNAALENFLVAAEEVKVCVEFKEVLPTIDISEKSIKEAADRIRSSSAKIVLLILRSSLVEMLFKEMIKTNTSRTWIASDAWSMAGSLMTMNDINKVGDILGFTFVTGEIPGFKDYLLNLQPSSGGHNDFIREYKQMRFKCPPDPNSNNAHTSACNVTDPQGMNDDYLISAMDLTATYSQRVAVYAVAHAIKKILECNDTACPGDANFPLAKLVDILRKINFTLDNQLHYFNNDGDFDTGYDLIMWKNSGNRRIPSVVGKFLISKKDVEVYEHSIQWTNNTVPWSRCSETCPPGTRKSVSDISCCYNCTVCSEGYFSNLPDQDTCQKCPNGTTSPTNATECQEWQVWWNTAVCSKSVNMAGRKKRFLKDHRKEFIQKTREPTQLADEILDKKCIGKETYDTILSKRTKQKQTREIFNCLNSQAHFECAYDWLKENEAALLEELENRDSEAAAPQEKRARLKNVDETDNITEVPDLKQISTFAKLEDWVSDPNISQNLLHDFEEKLTNESMAELKKELKDKEPKKSLCFNADNIDEIRKNKELDTFLYTTKDAKFPKLALKMFFKKCGAASSGNEAQSSTDHEETMDTITDLGSSGYGSLSSSLNNSYSSHNIDCLRQNNKSLPDEDPLIVCSPTGDKAIKIHENKDKEIESKTTEQHHGGSFILLHHEAKSDASSQEPMESQDIHIDEMEEQSQTSDSVKRHEDVCLQKSEQFTKKERPQEDGLGRMEMQETHIRETDDEPQRSYEPNDPKYDDVFLHQNEQFTKKETQLEDGRTDMEDTHIRKTDEEPQRSYGPNDTWREDASVRRNESARSGNMIMQQNEQENMQLGSENKDKEIESKTTEQHHGGSFILLHHEAKSDASSQEPMESQDIHIDEMEEQSQTSDSVKRHEDVCLQKSEQFAKKVRPQEDGLGRMEMQETHIRETDDEPQRSYEPNDPRYERQKNEQFTKKETQLEYGRTDMEDTHIRTTDEEPQRSYGPNDTRHKYASVRRHESATCGEMIMQQNENMQLDPENKDNEIESKTTEQHHGGSFIQLHYEAKSDASSQEPMESQDIHNDEMEEQSQTSDSVKRHEDVCLQKSEQFTKKERPQEDGLGRMEMQETHIRETDDEPQRSYEPNDPKYDDVFLHQNEQFTKKETQLEDGRTDMEDTHIRKTDEEPQRSYGPNDTRHKYASVRRHESATCGEMIMQQNVQENMQLDPEPFYQKQQQESNAGSVAESTQSNGTEILAQNANTAIIASKGSLKFQLKATKKRETSKYQKEKKKEEKDRLLKWAKRQCNGSKEELEQIFDQISIKNLVEHADYPCFTAENVMVYKNLTAESQIIFITNDNNSISTMTKVNYQMFVCNISKAIILGPKEPTEKMIEYAEDKVNIDKCTNFVFKVFAPVLAEFKKIQKQEKLYSLIVQ</sequence>
<dbReference type="GO" id="GO:0004930">
    <property type="term" value="F:G protein-coupled receptor activity"/>
    <property type="evidence" value="ECO:0007669"/>
    <property type="project" value="UniProtKB-KW"/>
</dbReference>
<dbReference type="GO" id="GO:0050909">
    <property type="term" value="P:sensory perception of taste"/>
    <property type="evidence" value="ECO:0007669"/>
    <property type="project" value="UniProtKB-ARBA"/>
</dbReference>
<keyword evidence="9" id="KW-0325">Glycoprotein</keyword>
<keyword evidence="2" id="KW-1003">Cell membrane</keyword>
<dbReference type="FunFam" id="2.10.50.30:FF:000004">
    <property type="entry name" value="Taste receptor type 1 member 3-like protein"/>
    <property type="match status" value="1"/>
</dbReference>
<keyword evidence="4 13" id="KW-0732">Signal</keyword>
<evidence type="ECO:0000256" key="12">
    <source>
        <dbReference type="SAM" id="MobiDB-lite"/>
    </source>
</evidence>
<dbReference type="InterPro" id="IPR017979">
    <property type="entry name" value="GPCR_3_CS"/>
</dbReference>
<feature type="region of interest" description="Disordered" evidence="12">
    <location>
        <begin position="902"/>
        <end position="1383"/>
    </location>
</feature>
<keyword evidence="16" id="KW-1185">Reference proteome</keyword>
<evidence type="ECO:0000256" key="8">
    <source>
        <dbReference type="ARBA" id="ARBA00023170"/>
    </source>
</evidence>
<comment type="caution">
    <text evidence="15">The sequence shown here is derived from an EMBL/GenBank/DDBJ whole genome shotgun (WGS) entry which is preliminary data.</text>
</comment>
<feature type="compositionally biased region" description="Low complexity" evidence="12">
    <location>
        <begin position="1032"/>
        <end position="1041"/>
    </location>
</feature>
<feature type="compositionally biased region" description="Basic and acidic residues" evidence="12">
    <location>
        <begin position="1012"/>
        <end position="1024"/>
    </location>
</feature>
<evidence type="ECO:0000256" key="1">
    <source>
        <dbReference type="ARBA" id="ARBA00004651"/>
    </source>
</evidence>
<dbReference type="EMBL" id="JAHKSW010000025">
    <property type="protein sequence ID" value="KAG7316273.1"/>
    <property type="molecule type" value="Genomic_DNA"/>
</dbReference>
<proteinExistence type="inferred from homology"/>
<feature type="compositionally biased region" description="Basic and acidic residues" evidence="12">
    <location>
        <begin position="977"/>
        <end position="1004"/>
    </location>
</feature>
<dbReference type="InterPro" id="IPR001828">
    <property type="entry name" value="ANF_lig-bd_rcpt"/>
</dbReference>
<dbReference type="Pfam" id="PF00619">
    <property type="entry name" value="CARD"/>
    <property type="match status" value="1"/>
</dbReference>
<evidence type="ECO:0000256" key="4">
    <source>
        <dbReference type="ARBA" id="ARBA00022729"/>
    </source>
</evidence>
<evidence type="ECO:0000256" key="13">
    <source>
        <dbReference type="SAM" id="SignalP"/>
    </source>
</evidence>
<comment type="similarity">
    <text evidence="11">Belongs to the G-protein coupled receptor 3 family. TAS1R subfamily.</text>
</comment>
<evidence type="ECO:0000256" key="5">
    <source>
        <dbReference type="ARBA" id="ARBA00022989"/>
    </source>
</evidence>
<keyword evidence="10" id="KW-0807">Transducer</keyword>
<dbReference type="GO" id="GO:0005886">
    <property type="term" value="C:plasma membrane"/>
    <property type="evidence" value="ECO:0007669"/>
    <property type="project" value="UniProtKB-SubCell"/>
</dbReference>
<dbReference type="Pfam" id="PF01094">
    <property type="entry name" value="ANF_receptor"/>
    <property type="match status" value="1"/>
</dbReference>
<feature type="compositionally biased region" description="Basic and acidic residues" evidence="12">
    <location>
        <begin position="1348"/>
        <end position="1375"/>
    </location>
</feature>
<dbReference type="PROSITE" id="PS00980">
    <property type="entry name" value="G_PROTEIN_RECEP_F3_2"/>
    <property type="match status" value="1"/>
</dbReference>
<dbReference type="Gene3D" id="1.10.533.10">
    <property type="entry name" value="Death Domain, Fas"/>
    <property type="match status" value="1"/>
</dbReference>
<evidence type="ECO:0000256" key="10">
    <source>
        <dbReference type="ARBA" id="ARBA00023224"/>
    </source>
</evidence>
<dbReference type="Proteomes" id="UP000824219">
    <property type="component" value="Linkage Group LG25"/>
</dbReference>
<feature type="signal peptide" evidence="13">
    <location>
        <begin position="1"/>
        <end position="22"/>
    </location>
</feature>
<dbReference type="Pfam" id="PF07562">
    <property type="entry name" value="NCD3G"/>
    <property type="match status" value="1"/>
</dbReference>
<name>A0A9D3N7K7_9TELE</name>
<dbReference type="OrthoDB" id="5984008at2759"/>
<reference evidence="15 16" key="1">
    <citation type="submission" date="2021-06" db="EMBL/GenBank/DDBJ databases">
        <title>Chromosome-level genome assembly of the red-tail catfish (Hemibagrus wyckioides).</title>
        <authorList>
            <person name="Shao F."/>
        </authorList>
    </citation>
    <scope>NUCLEOTIDE SEQUENCE [LARGE SCALE GENOMIC DNA]</scope>
    <source>
        <strain evidence="15">EC202008001</strain>
        <tissue evidence="15">Blood</tissue>
    </source>
</reference>
<evidence type="ECO:0000259" key="14">
    <source>
        <dbReference type="PROSITE" id="PS50209"/>
    </source>
</evidence>
<feature type="chain" id="PRO_5039357029" description="CARD domain-containing protein" evidence="13">
    <location>
        <begin position="23"/>
        <end position="1621"/>
    </location>
</feature>
<protein>
    <recommendedName>
        <fullName evidence="14">CARD domain-containing protein</fullName>
    </recommendedName>
</protein>
<evidence type="ECO:0000313" key="15">
    <source>
        <dbReference type="EMBL" id="KAG7316273.1"/>
    </source>
</evidence>
<gene>
    <name evidence="15" type="ORF">KOW79_019814</name>
</gene>
<dbReference type="PROSITE" id="PS50209">
    <property type="entry name" value="CARD"/>
    <property type="match status" value="1"/>
</dbReference>
<feature type="domain" description="CARD" evidence="14">
    <location>
        <begin position="573"/>
        <end position="636"/>
    </location>
</feature>
<dbReference type="PANTHER" id="PTHR24061">
    <property type="entry name" value="CALCIUM-SENSING RECEPTOR-RELATED"/>
    <property type="match status" value="1"/>
</dbReference>
<keyword evidence="5" id="KW-1133">Transmembrane helix</keyword>
<dbReference type="InterPro" id="IPR000337">
    <property type="entry name" value="GPCR_3"/>
</dbReference>
<feature type="compositionally biased region" description="Basic and acidic residues" evidence="12">
    <location>
        <begin position="1227"/>
        <end position="1243"/>
    </location>
</feature>
<feature type="compositionally biased region" description="Basic and acidic residues" evidence="12">
    <location>
        <begin position="1045"/>
        <end position="1060"/>
    </location>
</feature>
<dbReference type="PRINTS" id="PR00248">
    <property type="entry name" value="GPCRMGR"/>
</dbReference>
<dbReference type="PRINTS" id="PR00592">
    <property type="entry name" value="CASENSINGR"/>
</dbReference>
<feature type="compositionally biased region" description="Basic and acidic residues" evidence="12">
    <location>
        <begin position="1283"/>
        <end position="1341"/>
    </location>
</feature>
<dbReference type="Gene3D" id="3.40.50.2300">
    <property type="match status" value="2"/>
</dbReference>
<comment type="subcellular location">
    <subcellularLocation>
        <location evidence="1">Cell membrane</location>
        <topology evidence="1">Multi-pass membrane protein</topology>
    </subcellularLocation>
</comment>
<evidence type="ECO:0000256" key="6">
    <source>
        <dbReference type="ARBA" id="ARBA00023040"/>
    </source>
</evidence>
<keyword evidence="8" id="KW-0675">Receptor</keyword>
<keyword evidence="6" id="KW-0297">G-protein coupled receptor</keyword>
<dbReference type="SUPFAM" id="SSF47986">
    <property type="entry name" value="DEATH domain"/>
    <property type="match status" value="1"/>
</dbReference>
<dbReference type="InterPro" id="IPR038550">
    <property type="entry name" value="GPCR_3_9-Cys_sf"/>
</dbReference>
<dbReference type="SUPFAM" id="SSF53822">
    <property type="entry name" value="Periplasmic binding protein-like I"/>
    <property type="match status" value="1"/>
</dbReference>
<evidence type="ECO:0000256" key="3">
    <source>
        <dbReference type="ARBA" id="ARBA00022692"/>
    </source>
</evidence>
<accession>A0A9D3N7K7</accession>
<evidence type="ECO:0000256" key="11">
    <source>
        <dbReference type="ARBA" id="ARBA00038492"/>
    </source>
</evidence>
<organism evidence="15 16">
    <name type="scientific">Hemibagrus wyckioides</name>
    <dbReference type="NCBI Taxonomy" id="337641"/>
    <lineage>
        <taxon>Eukaryota</taxon>
        <taxon>Metazoa</taxon>
        <taxon>Chordata</taxon>
        <taxon>Craniata</taxon>
        <taxon>Vertebrata</taxon>
        <taxon>Euteleostomi</taxon>
        <taxon>Actinopterygii</taxon>
        <taxon>Neopterygii</taxon>
        <taxon>Teleostei</taxon>
        <taxon>Ostariophysi</taxon>
        <taxon>Siluriformes</taxon>
        <taxon>Bagridae</taxon>
        <taxon>Hemibagrus</taxon>
    </lineage>
</organism>
<dbReference type="InterPro" id="IPR000068">
    <property type="entry name" value="GPCR_3_Ca_sens_rcpt-rel"/>
</dbReference>
<dbReference type="InterPro" id="IPR011029">
    <property type="entry name" value="DEATH-like_dom_sf"/>
</dbReference>
<keyword evidence="7" id="KW-0472">Membrane</keyword>
<evidence type="ECO:0000256" key="9">
    <source>
        <dbReference type="ARBA" id="ARBA00023180"/>
    </source>
</evidence>
<dbReference type="PANTHER" id="PTHR24061:SF506">
    <property type="entry name" value="G-PROTEIN COUPLED RECEPTOR FAMILY C GROUP 6 MEMBER A-LIKE PRECURSOR"/>
    <property type="match status" value="1"/>
</dbReference>
<evidence type="ECO:0000313" key="16">
    <source>
        <dbReference type="Proteomes" id="UP000824219"/>
    </source>
</evidence>
<dbReference type="FunFam" id="3.40.50.2300:FF:000016">
    <property type="entry name" value="Taste 1 receptor member 2"/>
    <property type="match status" value="1"/>
</dbReference>
<evidence type="ECO:0000256" key="2">
    <source>
        <dbReference type="ARBA" id="ARBA00022475"/>
    </source>
</evidence>
<dbReference type="InterPro" id="IPR001315">
    <property type="entry name" value="CARD"/>
</dbReference>
<dbReference type="InterPro" id="IPR028082">
    <property type="entry name" value="Peripla_BP_I"/>
</dbReference>
<dbReference type="GO" id="GO:0042981">
    <property type="term" value="P:regulation of apoptotic process"/>
    <property type="evidence" value="ECO:0007669"/>
    <property type="project" value="InterPro"/>
</dbReference>
<keyword evidence="3" id="KW-0812">Transmembrane</keyword>
<feature type="compositionally biased region" description="Basic and acidic residues" evidence="12">
    <location>
        <begin position="1100"/>
        <end position="1189"/>
    </location>
</feature>
<dbReference type="Gene3D" id="2.10.50.30">
    <property type="entry name" value="GPCR, family 3, nine cysteines domain"/>
    <property type="match status" value="1"/>
</dbReference>
<evidence type="ECO:0000256" key="7">
    <source>
        <dbReference type="ARBA" id="ARBA00023136"/>
    </source>
</evidence>
<feature type="compositionally biased region" description="Basic and acidic residues" evidence="12">
    <location>
        <begin position="912"/>
        <end position="970"/>
    </location>
</feature>
<dbReference type="InterPro" id="IPR011500">
    <property type="entry name" value="GPCR_3_9-Cys_dom"/>
</dbReference>